<accession>A0AAV7R4N6</accession>
<evidence type="ECO:0000313" key="1">
    <source>
        <dbReference type="EMBL" id="KAJ1145595.1"/>
    </source>
</evidence>
<proteinExistence type="predicted"/>
<protein>
    <submittedName>
        <fullName evidence="1">Uncharacterized protein</fullName>
    </submittedName>
</protein>
<dbReference type="Proteomes" id="UP001066276">
    <property type="component" value="Chromosome 6"/>
</dbReference>
<keyword evidence="2" id="KW-1185">Reference proteome</keyword>
<gene>
    <name evidence="1" type="ORF">NDU88_011881</name>
</gene>
<name>A0AAV7R4N6_PLEWA</name>
<reference evidence="1" key="1">
    <citation type="journal article" date="2022" name="bioRxiv">
        <title>Sequencing and chromosome-scale assembly of the giantPleurodeles waltlgenome.</title>
        <authorList>
            <person name="Brown T."/>
            <person name="Elewa A."/>
            <person name="Iarovenko S."/>
            <person name="Subramanian E."/>
            <person name="Araus A.J."/>
            <person name="Petzold A."/>
            <person name="Susuki M."/>
            <person name="Suzuki K.-i.T."/>
            <person name="Hayashi T."/>
            <person name="Toyoda A."/>
            <person name="Oliveira C."/>
            <person name="Osipova E."/>
            <person name="Leigh N.D."/>
            <person name="Simon A."/>
            <person name="Yun M.H."/>
        </authorList>
    </citation>
    <scope>NUCLEOTIDE SEQUENCE</scope>
    <source>
        <strain evidence="1">20211129_DDA</strain>
        <tissue evidence="1">Liver</tissue>
    </source>
</reference>
<sequence>MAPAGRQEFPDYAGPGPVLGWGSCPEKASKQLINTRLQLAQTLRERMAVTYAIKQVLHYEYVDLVGRALDHQVSDKKKAASSTERIRGCDGLMHTLP</sequence>
<organism evidence="1 2">
    <name type="scientific">Pleurodeles waltl</name>
    <name type="common">Iberian ribbed newt</name>
    <dbReference type="NCBI Taxonomy" id="8319"/>
    <lineage>
        <taxon>Eukaryota</taxon>
        <taxon>Metazoa</taxon>
        <taxon>Chordata</taxon>
        <taxon>Craniata</taxon>
        <taxon>Vertebrata</taxon>
        <taxon>Euteleostomi</taxon>
        <taxon>Amphibia</taxon>
        <taxon>Batrachia</taxon>
        <taxon>Caudata</taxon>
        <taxon>Salamandroidea</taxon>
        <taxon>Salamandridae</taxon>
        <taxon>Pleurodelinae</taxon>
        <taxon>Pleurodeles</taxon>
    </lineage>
</organism>
<dbReference type="AlphaFoldDB" id="A0AAV7R4N6"/>
<dbReference type="PROSITE" id="PS51257">
    <property type="entry name" value="PROKAR_LIPOPROTEIN"/>
    <property type="match status" value="1"/>
</dbReference>
<dbReference type="EMBL" id="JANPWB010000010">
    <property type="protein sequence ID" value="KAJ1145595.1"/>
    <property type="molecule type" value="Genomic_DNA"/>
</dbReference>
<evidence type="ECO:0000313" key="2">
    <source>
        <dbReference type="Proteomes" id="UP001066276"/>
    </source>
</evidence>
<comment type="caution">
    <text evidence="1">The sequence shown here is derived from an EMBL/GenBank/DDBJ whole genome shotgun (WGS) entry which is preliminary data.</text>
</comment>